<dbReference type="PROSITE" id="PS50005">
    <property type="entry name" value="TPR"/>
    <property type="match status" value="2"/>
</dbReference>
<reference evidence="3 4" key="1">
    <citation type="submission" date="2014-04" db="EMBL/GenBank/DDBJ databases">
        <title>The Genome Sequence of Thermoanaerobaculum aquaticum MP-01, The First Cultivated Group 23 Acidobacterium.</title>
        <authorList>
            <person name="Stamps B.W."/>
            <person name="Losey N.A."/>
            <person name="Lawson P.A."/>
            <person name="Stevenson B.S."/>
        </authorList>
    </citation>
    <scope>NUCLEOTIDE SEQUENCE [LARGE SCALE GENOMIC DNA]</scope>
    <source>
        <strain evidence="3 4">MP-01</strain>
    </source>
</reference>
<dbReference type="InterPro" id="IPR011990">
    <property type="entry name" value="TPR-like_helical_dom_sf"/>
</dbReference>
<keyword evidence="1" id="KW-0802">TPR repeat</keyword>
<dbReference type="OrthoDB" id="9814069at2"/>
<sequence>MKRALLVFPVCVFLAASLLAQTTLDRAHEAFRQGQWQKAAQLFTQAAEETQDARSRAEIRVKLAWTYFFALKNRSKAEQTLRQALNDAPDLEIIPDLYTDDFVALFARVKSQLASPGPAPTPSRAGVGAGGLPALRAKLASAVDAFALEALLAEAKAMEPTQPAATLPDLLELEADVLDRLGRPQEALRLRGRAQALRTVAQAAPGTAVVPLEMIRQARQFLVAGQPQDAIALLQGVLDALPSCIPAFEVLAQAYVDAGLFDEAYSALQTALMGNEKPELLLALGELELARQRPTAARDAFRRAVTLDPTNDRALAAAGLLAATLEDYASAKDFLDQALKANGTLYQARVARAQLALMEGQPQEAVNHLLRALQVRPKDPWATGWLGVAYLAVGDVAAGEARLKEATKAGSQEFALFLAEALVRQRQGPEALKLISPDHPDPQAQLLRARAFLASGKTEEAKELLQRLVKLYPTHGGIRYLLGYTQFLLREWQPALETLKAAQDLKGAPSFVEEAVVLAEKASKAQQLMDGALTPPPPPPRR</sequence>
<dbReference type="Pfam" id="PF12895">
    <property type="entry name" value="ANAPC3"/>
    <property type="match status" value="1"/>
</dbReference>
<dbReference type="PANTHER" id="PTHR12558">
    <property type="entry name" value="CELL DIVISION CYCLE 16,23,27"/>
    <property type="match status" value="1"/>
</dbReference>
<evidence type="ECO:0008006" key="5">
    <source>
        <dbReference type="Google" id="ProtNLM"/>
    </source>
</evidence>
<dbReference type="Proteomes" id="UP000027284">
    <property type="component" value="Unassembled WGS sequence"/>
</dbReference>
<feature type="repeat" description="TPR" evidence="1">
    <location>
        <begin position="442"/>
        <end position="475"/>
    </location>
</feature>
<accession>A0A062Y1L8</accession>
<feature type="chain" id="PRO_5001616896" description="Tetratricopeptide repeat protein" evidence="2">
    <location>
        <begin position="21"/>
        <end position="542"/>
    </location>
</feature>
<evidence type="ECO:0000313" key="4">
    <source>
        <dbReference type="Proteomes" id="UP000027284"/>
    </source>
</evidence>
<dbReference type="InterPro" id="IPR019734">
    <property type="entry name" value="TPR_rpt"/>
</dbReference>
<dbReference type="Pfam" id="PF13181">
    <property type="entry name" value="TPR_8"/>
    <property type="match status" value="1"/>
</dbReference>
<dbReference type="SUPFAM" id="SSF48452">
    <property type="entry name" value="TPR-like"/>
    <property type="match status" value="3"/>
</dbReference>
<dbReference type="Pfam" id="PF13432">
    <property type="entry name" value="TPR_16"/>
    <property type="match status" value="1"/>
</dbReference>
<dbReference type="AlphaFoldDB" id="A0A062Y1L8"/>
<dbReference type="Gene3D" id="1.25.40.10">
    <property type="entry name" value="Tetratricopeptide repeat domain"/>
    <property type="match status" value="3"/>
</dbReference>
<feature type="repeat" description="TPR" evidence="1">
    <location>
        <begin position="278"/>
        <end position="311"/>
    </location>
</feature>
<dbReference type="EMBL" id="JMFG01000008">
    <property type="protein sequence ID" value="KDA54286.1"/>
    <property type="molecule type" value="Genomic_DNA"/>
</dbReference>
<keyword evidence="4" id="KW-1185">Reference proteome</keyword>
<dbReference type="RefSeq" id="WP_038047481.1">
    <property type="nucleotide sequence ID" value="NZ_JMFG01000008.1"/>
</dbReference>
<dbReference type="Pfam" id="PF14559">
    <property type="entry name" value="TPR_19"/>
    <property type="match status" value="2"/>
</dbReference>
<evidence type="ECO:0000256" key="1">
    <source>
        <dbReference type="PROSITE-ProRule" id="PRU00339"/>
    </source>
</evidence>
<evidence type="ECO:0000313" key="3">
    <source>
        <dbReference type="EMBL" id="KDA54286.1"/>
    </source>
</evidence>
<dbReference type="PANTHER" id="PTHR12558:SF13">
    <property type="entry name" value="CELL DIVISION CYCLE PROTEIN 27 HOMOLOG"/>
    <property type="match status" value="1"/>
</dbReference>
<name>A0A062Y1L8_9BACT</name>
<feature type="signal peptide" evidence="2">
    <location>
        <begin position="1"/>
        <end position="20"/>
    </location>
</feature>
<dbReference type="STRING" id="1312852.EG19_11235"/>
<comment type="caution">
    <text evidence="3">The sequence shown here is derived from an EMBL/GenBank/DDBJ whole genome shotgun (WGS) entry which is preliminary data.</text>
</comment>
<keyword evidence="2" id="KW-0732">Signal</keyword>
<organism evidence="3 4">
    <name type="scientific">Thermoanaerobaculum aquaticum</name>
    <dbReference type="NCBI Taxonomy" id="1312852"/>
    <lineage>
        <taxon>Bacteria</taxon>
        <taxon>Pseudomonadati</taxon>
        <taxon>Acidobacteriota</taxon>
        <taxon>Thermoanaerobaculia</taxon>
        <taxon>Thermoanaerobaculales</taxon>
        <taxon>Thermoanaerobaculaceae</taxon>
        <taxon>Thermoanaerobaculum</taxon>
    </lineage>
</organism>
<evidence type="ECO:0000256" key="2">
    <source>
        <dbReference type="SAM" id="SignalP"/>
    </source>
</evidence>
<protein>
    <recommendedName>
        <fullName evidence="5">Tetratricopeptide repeat protein</fullName>
    </recommendedName>
</protein>
<dbReference type="SMART" id="SM00028">
    <property type="entry name" value="TPR"/>
    <property type="match status" value="7"/>
</dbReference>
<gene>
    <name evidence="3" type="ORF">EG19_11235</name>
</gene>
<proteinExistence type="predicted"/>